<dbReference type="STRING" id="425514.SAMN05443550_103257"/>
<evidence type="ECO:0000256" key="2">
    <source>
        <dbReference type="ARBA" id="ARBA00023002"/>
    </source>
</evidence>
<dbReference type="SUPFAM" id="SSF51735">
    <property type="entry name" value="NAD(P)-binding Rossmann-fold domains"/>
    <property type="match status" value="1"/>
</dbReference>
<dbReference type="InterPro" id="IPR057326">
    <property type="entry name" value="KR_dom"/>
</dbReference>
<keyword evidence="2" id="KW-0560">Oxidoreductase</keyword>
<dbReference type="AlphaFoldDB" id="A0A1H4B9N3"/>
<dbReference type="FunFam" id="3.40.50.720:FF:000084">
    <property type="entry name" value="Short-chain dehydrogenase reductase"/>
    <property type="match status" value="1"/>
</dbReference>
<dbReference type="PROSITE" id="PS00061">
    <property type="entry name" value="ADH_SHORT"/>
    <property type="match status" value="1"/>
</dbReference>
<reference evidence="4 5" key="1">
    <citation type="submission" date="2016-10" db="EMBL/GenBank/DDBJ databases">
        <authorList>
            <person name="de Groot N.N."/>
        </authorList>
    </citation>
    <scope>NUCLEOTIDE SEQUENCE [LARGE SCALE GENOMIC DNA]</scope>
    <source>
        <strain evidence="4 5">DSM 19033</strain>
    </source>
</reference>
<comment type="similarity">
    <text evidence="1">Belongs to the short-chain dehydrogenases/reductases (SDR) family.</text>
</comment>
<organism evidence="4 5">
    <name type="scientific">Pedobacter hartonius</name>
    <dbReference type="NCBI Taxonomy" id="425514"/>
    <lineage>
        <taxon>Bacteria</taxon>
        <taxon>Pseudomonadati</taxon>
        <taxon>Bacteroidota</taxon>
        <taxon>Sphingobacteriia</taxon>
        <taxon>Sphingobacteriales</taxon>
        <taxon>Sphingobacteriaceae</taxon>
        <taxon>Pedobacter</taxon>
    </lineage>
</organism>
<name>A0A1H4B9N3_9SPHI</name>
<dbReference type="Gene3D" id="3.40.50.720">
    <property type="entry name" value="NAD(P)-binding Rossmann-like Domain"/>
    <property type="match status" value="1"/>
</dbReference>
<feature type="domain" description="Ketoreductase" evidence="3">
    <location>
        <begin position="7"/>
        <end position="191"/>
    </location>
</feature>
<dbReference type="Proteomes" id="UP000198850">
    <property type="component" value="Unassembled WGS sequence"/>
</dbReference>
<dbReference type="InterPro" id="IPR020904">
    <property type="entry name" value="Sc_DH/Rdtase_CS"/>
</dbReference>
<gene>
    <name evidence="4" type="ORF">SAMN05443550_103257</name>
</gene>
<dbReference type="CDD" id="cd05233">
    <property type="entry name" value="SDR_c"/>
    <property type="match status" value="1"/>
</dbReference>
<evidence type="ECO:0000313" key="4">
    <source>
        <dbReference type="EMBL" id="SEA44774.1"/>
    </source>
</evidence>
<evidence type="ECO:0000259" key="3">
    <source>
        <dbReference type="SMART" id="SM00822"/>
    </source>
</evidence>
<dbReference type="PRINTS" id="PR00081">
    <property type="entry name" value="GDHRDH"/>
</dbReference>
<dbReference type="SMART" id="SM00822">
    <property type="entry name" value="PKS_KR"/>
    <property type="match status" value="1"/>
</dbReference>
<dbReference type="PRINTS" id="PR00080">
    <property type="entry name" value="SDRFAMILY"/>
</dbReference>
<accession>A0A1H4B9N3</accession>
<dbReference type="RefSeq" id="WP_090555892.1">
    <property type="nucleotide sequence ID" value="NZ_FNRA01000003.1"/>
</dbReference>
<dbReference type="PANTHER" id="PTHR43639">
    <property type="entry name" value="OXIDOREDUCTASE, SHORT-CHAIN DEHYDROGENASE/REDUCTASE FAMILY (AFU_ORTHOLOGUE AFUA_5G02870)"/>
    <property type="match status" value="1"/>
</dbReference>
<dbReference type="EMBL" id="FNRA01000003">
    <property type="protein sequence ID" value="SEA44774.1"/>
    <property type="molecule type" value="Genomic_DNA"/>
</dbReference>
<dbReference type="OrthoDB" id="9803333at2"/>
<dbReference type="InterPro" id="IPR036291">
    <property type="entry name" value="NAD(P)-bd_dom_sf"/>
</dbReference>
<evidence type="ECO:0000313" key="5">
    <source>
        <dbReference type="Proteomes" id="UP000198850"/>
    </source>
</evidence>
<dbReference type="Pfam" id="PF13561">
    <property type="entry name" value="adh_short_C2"/>
    <property type="match status" value="1"/>
</dbReference>
<protein>
    <submittedName>
        <fullName evidence="4">3-oxoacyl-[acyl-carrier protein] reductase</fullName>
    </submittedName>
</protein>
<dbReference type="GO" id="GO:0016491">
    <property type="term" value="F:oxidoreductase activity"/>
    <property type="evidence" value="ECO:0007669"/>
    <property type="project" value="UniProtKB-KW"/>
</dbReference>
<proteinExistence type="inferred from homology"/>
<keyword evidence="5" id="KW-1185">Reference proteome</keyword>
<evidence type="ECO:0000256" key="1">
    <source>
        <dbReference type="ARBA" id="ARBA00006484"/>
    </source>
</evidence>
<dbReference type="PANTHER" id="PTHR43639:SF1">
    <property type="entry name" value="SHORT-CHAIN DEHYDROGENASE_REDUCTASE FAMILY PROTEIN"/>
    <property type="match status" value="1"/>
</dbReference>
<sequence length="246" mass="25869">MKGLTNKVVFITGGSRGIGAAIANRFAAAGSTVIFTYAKSSHRAMEQEEKLKSFGVKAMAIQVDSADSVALQTAISNTIDQFGPIDILVNNAGIYPSGDFADITLEAFDEVMNINVKAVFTASHAVVKKMAEGGRIISIGSNLADITVSDDSILYSMSKSALQGFTKGLARAMGPKKITVNLVQPGPIDTEMNPSDTPWADFLRSRMALPEYGTGDDIAGLVVFLASSEGKYITGTTLTIDGGMNA</sequence>
<dbReference type="InterPro" id="IPR002347">
    <property type="entry name" value="SDR_fam"/>
</dbReference>